<proteinExistence type="predicted"/>
<dbReference type="AlphaFoldDB" id="F4L2X7"/>
<dbReference type="InterPro" id="IPR025334">
    <property type="entry name" value="DUF4240"/>
</dbReference>
<accession>F4L2X7</accession>
<dbReference type="Pfam" id="PF14024">
    <property type="entry name" value="DUF4240"/>
    <property type="match status" value="1"/>
</dbReference>
<dbReference type="eggNOG" id="COG3831">
    <property type="taxonomic scope" value="Bacteria"/>
</dbReference>
<feature type="domain" description="DUF4240" evidence="1">
    <location>
        <begin position="44"/>
        <end position="160"/>
    </location>
</feature>
<evidence type="ECO:0000313" key="3">
    <source>
        <dbReference type="Proteomes" id="UP000008461"/>
    </source>
</evidence>
<reference key="2">
    <citation type="submission" date="2011-04" db="EMBL/GenBank/DDBJ databases">
        <title>Complete sequence of chromosome of Haliscomenobacter hydrossis DSM 1100.</title>
        <authorList>
            <consortium name="US DOE Joint Genome Institute (JGI-PGF)"/>
            <person name="Lucas S."/>
            <person name="Han J."/>
            <person name="Lapidus A."/>
            <person name="Bruce D."/>
            <person name="Goodwin L."/>
            <person name="Pitluck S."/>
            <person name="Peters L."/>
            <person name="Kyrpides N."/>
            <person name="Mavromatis K."/>
            <person name="Ivanova N."/>
            <person name="Ovchinnikova G."/>
            <person name="Pagani I."/>
            <person name="Daligault H."/>
            <person name="Detter J.C."/>
            <person name="Han C."/>
            <person name="Land M."/>
            <person name="Hauser L."/>
            <person name="Markowitz V."/>
            <person name="Cheng J.-F."/>
            <person name="Hugenholtz P."/>
            <person name="Woyke T."/>
            <person name="Wu D."/>
            <person name="Verbarg S."/>
            <person name="Frueling A."/>
            <person name="Brambilla E."/>
            <person name="Klenk H.-P."/>
            <person name="Eisen J.A."/>
        </authorList>
    </citation>
    <scope>NUCLEOTIDE SEQUENCE</scope>
    <source>
        <strain>DSM 1100</strain>
    </source>
</reference>
<reference evidence="2 3" key="1">
    <citation type="journal article" date="2011" name="Stand. Genomic Sci.">
        <title>Complete genome sequence of Haliscomenobacter hydrossis type strain (O).</title>
        <authorList>
            <consortium name="US DOE Joint Genome Institute (JGI-PGF)"/>
            <person name="Daligault H."/>
            <person name="Lapidus A."/>
            <person name="Zeytun A."/>
            <person name="Nolan M."/>
            <person name="Lucas S."/>
            <person name="Del Rio T.G."/>
            <person name="Tice H."/>
            <person name="Cheng J.F."/>
            <person name="Tapia R."/>
            <person name="Han C."/>
            <person name="Goodwin L."/>
            <person name="Pitluck S."/>
            <person name="Liolios K."/>
            <person name="Pagani I."/>
            <person name="Ivanova N."/>
            <person name="Huntemann M."/>
            <person name="Mavromatis K."/>
            <person name="Mikhailova N."/>
            <person name="Pati A."/>
            <person name="Chen A."/>
            <person name="Palaniappan K."/>
            <person name="Land M."/>
            <person name="Hauser L."/>
            <person name="Brambilla E.M."/>
            <person name="Rohde M."/>
            <person name="Verbarg S."/>
            <person name="Goker M."/>
            <person name="Bristow J."/>
            <person name="Eisen J.A."/>
            <person name="Markowitz V."/>
            <person name="Hugenholtz P."/>
            <person name="Kyrpides N.C."/>
            <person name="Klenk H.P."/>
            <person name="Woyke T."/>
        </authorList>
    </citation>
    <scope>NUCLEOTIDE SEQUENCE [LARGE SCALE GENOMIC DNA]</scope>
    <source>
        <strain evidence="3">ATCC 27775 / DSM 1100 / LMG 10767 / O</strain>
    </source>
</reference>
<dbReference type="RefSeq" id="WP_013764210.1">
    <property type="nucleotide sequence ID" value="NC_015510.1"/>
</dbReference>
<dbReference type="Proteomes" id="UP000008461">
    <property type="component" value="Chromosome"/>
</dbReference>
<organism evidence="2 3">
    <name type="scientific">Haliscomenobacter hydrossis (strain ATCC 27775 / DSM 1100 / LMG 10767 / O)</name>
    <dbReference type="NCBI Taxonomy" id="760192"/>
    <lineage>
        <taxon>Bacteria</taxon>
        <taxon>Pseudomonadati</taxon>
        <taxon>Bacteroidota</taxon>
        <taxon>Saprospiria</taxon>
        <taxon>Saprospirales</taxon>
        <taxon>Haliscomenobacteraceae</taxon>
        <taxon>Haliscomenobacter</taxon>
    </lineage>
</organism>
<keyword evidence="3" id="KW-1185">Reference proteome</keyword>
<sequence length="186" mass="21501">MTTVLRVNMDEIDDELLRDWKARYGSSMVELRILDENENGDTLSESEFWAIIDSFDWTKEEEEDIMKPALHQLSALPIAKIQQFQDILSYKLWQLDGQAYAAALIAQDGFLSVDDFLYVRCAVVADGKSTFEEVLQDPEKMPIEYSFESLLYLATDAYAQKTGEAMTYLPKYNFETYQNRSGWKKA</sequence>
<evidence type="ECO:0000259" key="1">
    <source>
        <dbReference type="Pfam" id="PF14024"/>
    </source>
</evidence>
<name>F4L2X7_HALH1</name>
<dbReference type="HOGENOM" id="CLU_123807_0_0_10"/>
<dbReference type="EMBL" id="CP002691">
    <property type="protein sequence ID" value="AEE49657.1"/>
    <property type="molecule type" value="Genomic_DNA"/>
</dbReference>
<dbReference type="STRING" id="760192.Halhy_1769"/>
<dbReference type="OrthoDB" id="6200718at2"/>
<gene>
    <name evidence="2" type="ordered locus">Halhy_1769</name>
</gene>
<dbReference type="KEGG" id="hhy:Halhy_1769"/>
<protein>
    <recommendedName>
        <fullName evidence="1">DUF4240 domain-containing protein</fullName>
    </recommendedName>
</protein>
<evidence type="ECO:0000313" key="2">
    <source>
        <dbReference type="EMBL" id="AEE49657.1"/>
    </source>
</evidence>